<evidence type="ECO:0000313" key="2">
    <source>
        <dbReference type="EMBL" id="VDM45225.1"/>
    </source>
</evidence>
<proteinExistence type="predicted"/>
<organism evidence="3 4">
    <name type="scientific">Toxocara canis</name>
    <name type="common">Canine roundworm</name>
    <dbReference type="NCBI Taxonomy" id="6265"/>
    <lineage>
        <taxon>Eukaryota</taxon>
        <taxon>Metazoa</taxon>
        <taxon>Ecdysozoa</taxon>
        <taxon>Nematoda</taxon>
        <taxon>Chromadorea</taxon>
        <taxon>Rhabditida</taxon>
        <taxon>Spirurina</taxon>
        <taxon>Ascaridomorpha</taxon>
        <taxon>Ascaridoidea</taxon>
        <taxon>Toxocaridae</taxon>
        <taxon>Toxocara</taxon>
    </lineage>
</organism>
<accession>A0A183UZI4</accession>
<reference evidence="4" key="1">
    <citation type="submission" date="2016-06" db="UniProtKB">
        <authorList>
            <consortium name="WormBaseParasite"/>
        </authorList>
    </citation>
    <scope>IDENTIFICATION</scope>
</reference>
<keyword evidence="3" id="KW-1185">Reference proteome</keyword>
<evidence type="ECO:0000313" key="4">
    <source>
        <dbReference type="WBParaSite" id="TCNE_0001390401-mRNA-1"/>
    </source>
</evidence>
<dbReference type="AlphaFoldDB" id="A0A183UZI4"/>
<feature type="region of interest" description="Disordered" evidence="1">
    <location>
        <begin position="51"/>
        <end position="74"/>
    </location>
</feature>
<dbReference type="EMBL" id="UYWY01021955">
    <property type="protein sequence ID" value="VDM45225.1"/>
    <property type="molecule type" value="Genomic_DNA"/>
</dbReference>
<protein>
    <submittedName>
        <fullName evidence="4">DUF772 domain-containing protein</fullName>
    </submittedName>
</protein>
<sequence length="74" mass="8408">MTLGERQWRGVLLAKLCKAALNQSEIVDERTSLRQFVGTVSRSKNWAHRANTLRSEWRGGEKSESGEKTTPARH</sequence>
<dbReference type="Proteomes" id="UP000050794">
    <property type="component" value="Unassembled WGS sequence"/>
</dbReference>
<evidence type="ECO:0000313" key="3">
    <source>
        <dbReference type="Proteomes" id="UP000050794"/>
    </source>
</evidence>
<dbReference type="WBParaSite" id="TCNE_0001390401-mRNA-1">
    <property type="protein sequence ID" value="TCNE_0001390401-mRNA-1"/>
    <property type="gene ID" value="TCNE_0001390401"/>
</dbReference>
<name>A0A183UZI4_TOXCA</name>
<feature type="compositionally biased region" description="Basic and acidic residues" evidence="1">
    <location>
        <begin position="55"/>
        <end position="67"/>
    </location>
</feature>
<evidence type="ECO:0000256" key="1">
    <source>
        <dbReference type="SAM" id="MobiDB-lite"/>
    </source>
</evidence>
<reference evidence="2 3" key="2">
    <citation type="submission" date="2018-11" db="EMBL/GenBank/DDBJ databases">
        <authorList>
            <consortium name="Pathogen Informatics"/>
        </authorList>
    </citation>
    <scope>NUCLEOTIDE SEQUENCE [LARGE SCALE GENOMIC DNA]</scope>
</reference>
<gene>
    <name evidence="2" type="ORF">TCNE_LOCUS13904</name>
</gene>